<dbReference type="Gene3D" id="3.30.505.10">
    <property type="entry name" value="SH2 domain"/>
    <property type="match status" value="1"/>
</dbReference>
<evidence type="ECO:0000256" key="11">
    <source>
        <dbReference type="ARBA" id="ARBA00023136"/>
    </source>
</evidence>
<evidence type="ECO:0000256" key="16">
    <source>
        <dbReference type="PROSITE-ProRule" id="PRU00191"/>
    </source>
</evidence>
<dbReference type="PROSITE" id="PS00107">
    <property type="entry name" value="PROTEIN_KINASE_ATP"/>
    <property type="match status" value="1"/>
</dbReference>
<organism evidence="24 25">
    <name type="scientific">Pleuronectes platessa</name>
    <name type="common">European plaice</name>
    <dbReference type="NCBI Taxonomy" id="8262"/>
    <lineage>
        <taxon>Eukaryota</taxon>
        <taxon>Metazoa</taxon>
        <taxon>Chordata</taxon>
        <taxon>Craniata</taxon>
        <taxon>Vertebrata</taxon>
        <taxon>Euteleostomi</taxon>
        <taxon>Actinopterygii</taxon>
        <taxon>Neopterygii</taxon>
        <taxon>Teleostei</taxon>
        <taxon>Neoteleostei</taxon>
        <taxon>Acanthomorphata</taxon>
        <taxon>Carangaria</taxon>
        <taxon>Pleuronectiformes</taxon>
        <taxon>Pleuronectoidei</taxon>
        <taxon>Pleuronectidae</taxon>
        <taxon>Pleuronectes</taxon>
    </lineage>
</organism>
<feature type="domain" description="SH2" evidence="21">
    <location>
        <begin position="81"/>
        <end position="170"/>
    </location>
</feature>
<evidence type="ECO:0000259" key="23">
    <source>
        <dbReference type="PROSITE" id="PS50011"/>
    </source>
</evidence>
<dbReference type="PRINTS" id="PR00109">
    <property type="entry name" value="TYRKINASE"/>
</dbReference>
<dbReference type="InterPro" id="IPR036860">
    <property type="entry name" value="SH2_dom_sf"/>
</dbReference>
<dbReference type="SUPFAM" id="SSF50044">
    <property type="entry name" value="SH3-domain"/>
    <property type="match status" value="1"/>
</dbReference>
<dbReference type="InterPro" id="IPR001245">
    <property type="entry name" value="Ser-Thr/Tyr_kinase_cat_dom"/>
</dbReference>
<feature type="binding site" evidence="18">
    <location>
        <position position="221"/>
    </location>
    <ligand>
        <name>ATP</name>
        <dbReference type="ChEBI" id="CHEBI:30616"/>
    </ligand>
</feature>
<evidence type="ECO:0000256" key="4">
    <source>
        <dbReference type="ARBA" id="ARBA00022490"/>
    </source>
</evidence>
<dbReference type="InterPro" id="IPR000980">
    <property type="entry name" value="SH2"/>
</dbReference>
<evidence type="ECO:0000259" key="22">
    <source>
        <dbReference type="PROSITE" id="PS50002"/>
    </source>
</evidence>
<keyword evidence="9 18" id="KW-0067">ATP-binding</keyword>
<evidence type="ECO:0000256" key="10">
    <source>
        <dbReference type="ARBA" id="ARBA00022999"/>
    </source>
</evidence>
<dbReference type="SUPFAM" id="SSF56112">
    <property type="entry name" value="Protein kinase-like (PK-like)"/>
    <property type="match status" value="1"/>
</dbReference>
<protein>
    <recommendedName>
        <fullName evidence="19">Tyrosine-protein kinase</fullName>
        <ecNumber evidence="19">2.7.10.2</ecNumber>
    </recommendedName>
</protein>
<keyword evidence="8 19" id="KW-0418">Kinase</keyword>
<keyword evidence="10 16" id="KW-0727">SH2 domain</keyword>
<evidence type="ECO:0000256" key="3">
    <source>
        <dbReference type="ARBA" id="ARBA00022443"/>
    </source>
</evidence>
<accession>A0A9N7VZN8</accession>
<evidence type="ECO:0000259" key="21">
    <source>
        <dbReference type="PROSITE" id="PS50001"/>
    </source>
</evidence>
<comment type="catalytic activity">
    <reaction evidence="14 19">
        <text>L-tyrosyl-[protein] + ATP = O-phospho-L-tyrosyl-[protein] + ADP + H(+)</text>
        <dbReference type="Rhea" id="RHEA:10596"/>
        <dbReference type="Rhea" id="RHEA-COMP:10136"/>
        <dbReference type="Rhea" id="RHEA-COMP:20101"/>
        <dbReference type="ChEBI" id="CHEBI:15378"/>
        <dbReference type="ChEBI" id="CHEBI:30616"/>
        <dbReference type="ChEBI" id="CHEBI:46858"/>
        <dbReference type="ChEBI" id="CHEBI:61978"/>
        <dbReference type="ChEBI" id="CHEBI:456216"/>
        <dbReference type="EC" id="2.7.10.2"/>
    </reaction>
</comment>
<keyword evidence="25" id="KW-1185">Reference proteome</keyword>
<evidence type="ECO:0000256" key="19">
    <source>
        <dbReference type="RuleBase" id="RU362096"/>
    </source>
</evidence>
<keyword evidence="13" id="KW-0449">Lipoprotein</keyword>
<dbReference type="FunFam" id="3.30.505.10:FF:000023">
    <property type="entry name" value="Tyrosine-protein kinase"/>
    <property type="match status" value="1"/>
</dbReference>
<dbReference type="GO" id="GO:0004715">
    <property type="term" value="F:non-membrane spanning protein tyrosine kinase activity"/>
    <property type="evidence" value="ECO:0007669"/>
    <property type="project" value="UniProtKB-EC"/>
</dbReference>
<dbReference type="Pfam" id="PF00017">
    <property type="entry name" value="SH2"/>
    <property type="match status" value="1"/>
</dbReference>
<dbReference type="InterPro" id="IPR050198">
    <property type="entry name" value="Non-receptor_tyrosine_kinases"/>
</dbReference>
<evidence type="ECO:0000256" key="7">
    <source>
        <dbReference type="ARBA" id="ARBA00022741"/>
    </source>
</evidence>
<dbReference type="InterPro" id="IPR036028">
    <property type="entry name" value="SH3-like_dom_sf"/>
</dbReference>
<dbReference type="InterPro" id="IPR017441">
    <property type="entry name" value="Protein_kinase_ATP_BS"/>
</dbReference>
<dbReference type="EC" id="2.7.10.2" evidence="19"/>
<dbReference type="FunFam" id="3.30.200.20:FF:000053">
    <property type="entry name" value="Tyrosine-protein kinase"/>
    <property type="match status" value="1"/>
</dbReference>
<keyword evidence="3 17" id="KW-0728">SH3 domain</keyword>
<comment type="subunit">
    <text evidence="15">Interacts with KIT.</text>
</comment>
<evidence type="ECO:0000256" key="9">
    <source>
        <dbReference type="ARBA" id="ARBA00022840"/>
    </source>
</evidence>
<keyword evidence="4" id="KW-0963">Cytoplasm</keyword>
<evidence type="ECO:0000256" key="6">
    <source>
        <dbReference type="ARBA" id="ARBA00022707"/>
    </source>
</evidence>
<evidence type="ECO:0000256" key="14">
    <source>
        <dbReference type="ARBA" id="ARBA00051245"/>
    </source>
</evidence>
<dbReference type="PROSITE" id="PS50002">
    <property type="entry name" value="SH3"/>
    <property type="match status" value="1"/>
</dbReference>
<dbReference type="Pfam" id="PF07714">
    <property type="entry name" value="PK_Tyr_Ser-Thr"/>
    <property type="match status" value="1"/>
</dbReference>
<evidence type="ECO:0000256" key="2">
    <source>
        <dbReference type="ARBA" id="ARBA00004496"/>
    </source>
</evidence>
<dbReference type="InterPro" id="IPR001452">
    <property type="entry name" value="SH3_domain"/>
</dbReference>
<evidence type="ECO:0000313" key="25">
    <source>
        <dbReference type="Proteomes" id="UP001153269"/>
    </source>
</evidence>
<dbReference type="GO" id="GO:0016020">
    <property type="term" value="C:membrane"/>
    <property type="evidence" value="ECO:0007669"/>
    <property type="project" value="UniProtKB-SubCell"/>
</dbReference>
<dbReference type="AlphaFoldDB" id="A0A9N7VZN8"/>
<keyword evidence="5 19" id="KW-0808">Transferase</keyword>
<comment type="subcellular location">
    <subcellularLocation>
        <location evidence="2">Cytoplasm</location>
    </subcellularLocation>
    <subcellularLocation>
        <location evidence="1">Membrane</location>
    </subcellularLocation>
</comment>
<gene>
    <name evidence="24" type="ORF">PLEPLA_LOCUS45956</name>
</gene>
<proteinExistence type="inferred from homology"/>
<dbReference type="GO" id="GO:0005737">
    <property type="term" value="C:cytoplasm"/>
    <property type="evidence" value="ECO:0007669"/>
    <property type="project" value="UniProtKB-SubCell"/>
</dbReference>
<feature type="domain" description="SH3" evidence="22">
    <location>
        <begin position="7"/>
        <end position="69"/>
    </location>
</feature>
<keyword evidence="7 18" id="KW-0547">Nucleotide-binding</keyword>
<evidence type="ECO:0000256" key="18">
    <source>
        <dbReference type="PROSITE-ProRule" id="PRU10141"/>
    </source>
</evidence>
<evidence type="ECO:0000256" key="15">
    <source>
        <dbReference type="ARBA" id="ARBA00061845"/>
    </source>
</evidence>
<dbReference type="SMART" id="SM00326">
    <property type="entry name" value="SH3"/>
    <property type="match status" value="1"/>
</dbReference>
<keyword evidence="11" id="KW-0472">Membrane</keyword>
<sequence length="462" mass="51766">MAKMSWTAGTQCVAKGDHRKAKPGELAYHKGDIFTIVDISTRKGFYKARHNTTGNEGLINSTSVREREALRVNPSLSLMPWFHGKISGPEAVSKLQPAEDGLFLVRESIRHPGDYVLCVSVSGAVVHYRVIYQDKQLTIDNTQFFYNLIDMIEFYSKYKGSIATTLLKPRPKQGAKSAELELSKSGWLLDIAKLTLGENIGEGEFGAVHEGEYMGQKVAVKTIKCDVTAQAFLQETAVMTKLQHKNLVRLLGVIPHKGLHIVTELMSKGNLVNFLRTRGRSVVTYAQLLHFALDVCEGMEYLESKKLVHRDLAARNVLVSDDSVAKVSDFGLTKLDSKVSDNIKLPVKWTAPEALKKEKFSTKSDVWSYGVLLWEIFSYGRLPYPKMSLKEVKERVEGGYRMEAPEDCPPGVYSLMTICWEQEPRRRPAFHKLREKLERVMGTHSPGPGSERRDGIQSGSGC</sequence>
<evidence type="ECO:0000256" key="5">
    <source>
        <dbReference type="ARBA" id="ARBA00022679"/>
    </source>
</evidence>
<dbReference type="SUPFAM" id="SSF55550">
    <property type="entry name" value="SH2 domain"/>
    <property type="match status" value="1"/>
</dbReference>
<dbReference type="FunFam" id="2.30.30.40:FF:000145">
    <property type="entry name" value="Tyrosine-protein kinase"/>
    <property type="match status" value="1"/>
</dbReference>
<dbReference type="SMART" id="SM00219">
    <property type="entry name" value="TyrKc"/>
    <property type="match status" value="1"/>
</dbReference>
<dbReference type="PROSITE" id="PS50011">
    <property type="entry name" value="PROTEIN_KINASE_DOM"/>
    <property type="match status" value="1"/>
</dbReference>
<dbReference type="InterPro" id="IPR020635">
    <property type="entry name" value="Tyr_kinase_cat_dom"/>
</dbReference>
<evidence type="ECO:0000256" key="20">
    <source>
        <dbReference type="SAM" id="MobiDB-lite"/>
    </source>
</evidence>
<dbReference type="PROSITE" id="PS00109">
    <property type="entry name" value="PROTEIN_KINASE_TYR"/>
    <property type="match status" value="1"/>
</dbReference>
<evidence type="ECO:0000256" key="1">
    <source>
        <dbReference type="ARBA" id="ARBA00004370"/>
    </source>
</evidence>
<dbReference type="Gene3D" id="2.30.30.40">
    <property type="entry name" value="SH3 Domains"/>
    <property type="match status" value="1"/>
</dbReference>
<keyword evidence="12 19" id="KW-0829">Tyrosine-protein kinase</keyword>
<dbReference type="SMART" id="SM00252">
    <property type="entry name" value="SH2"/>
    <property type="match status" value="1"/>
</dbReference>
<dbReference type="InterPro" id="IPR000719">
    <property type="entry name" value="Prot_kinase_dom"/>
</dbReference>
<reference evidence="24" key="1">
    <citation type="submission" date="2020-03" db="EMBL/GenBank/DDBJ databases">
        <authorList>
            <person name="Weist P."/>
        </authorList>
    </citation>
    <scope>NUCLEOTIDE SEQUENCE</scope>
</reference>
<dbReference type="EMBL" id="CADEAL010004373">
    <property type="protein sequence ID" value="CAB1458127.1"/>
    <property type="molecule type" value="Genomic_DNA"/>
</dbReference>
<comment type="caution">
    <text evidence="24">The sequence shown here is derived from an EMBL/GenBank/DDBJ whole genome shotgun (WGS) entry which is preliminary data.</text>
</comment>
<evidence type="ECO:0000256" key="13">
    <source>
        <dbReference type="ARBA" id="ARBA00023288"/>
    </source>
</evidence>
<name>A0A9N7VZN8_PLEPL</name>
<dbReference type="InterPro" id="IPR011009">
    <property type="entry name" value="Kinase-like_dom_sf"/>
</dbReference>
<evidence type="ECO:0000256" key="17">
    <source>
        <dbReference type="PROSITE-ProRule" id="PRU00192"/>
    </source>
</evidence>
<dbReference type="OrthoDB" id="346907at2759"/>
<dbReference type="Gene3D" id="1.10.510.10">
    <property type="entry name" value="Transferase(Phosphotransferase) domain 1"/>
    <property type="match status" value="1"/>
</dbReference>
<comment type="similarity">
    <text evidence="19">Belongs to the protein kinase superfamily. Tyr protein kinase family.</text>
</comment>
<dbReference type="PRINTS" id="PR00401">
    <property type="entry name" value="SH2DOMAIN"/>
</dbReference>
<feature type="region of interest" description="Disordered" evidence="20">
    <location>
        <begin position="439"/>
        <end position="462"/>
    </location>
</feature>
<dbReference type="PANTHER" id="PTHR24418">
    <property type="entry name" value="TYROSINE-PROTEIN KINASE"/>
    <property type="match status" value="1"/>
</dbReference>
<evidence type="ECO:0000313" key="24">
    <source>
        <dbReference type="EMBL" id="CAB1458127.1"/>
    </source>
</evidence>
<dbReference type="FunFam" id="1.10.510.10:FF:000376">
    <property type="entry name" value="Tyrosine-protein kinase"/>
    <property type="match status" value="1"/>
</dbReference>
<dbReference type="InterPro" id="IPR008266">
    <property type="entry name" value="Tyr_kinase_AS"/>
</dbReference>
<evidence type="ECO:0000256" key="12">
    <source>
        <dbReference type="ARBA" id="ARBA00023137"/>
    </source>
</evidence>
<dbReference type="PROSITE" id="PS50001">
    <property type="entry name" value="SH2"/>
    <property type="match status" value="1"/>
</dbReference>
<dbReference type="Gene3D" id="3.30.200.20">
    <property type="entry name" value="Phosphorylase Kinase, domain 1"/>
    <property type="match status" value="1"/>
</dbReference>
<feature type="domain" description="Protein kinase" evidence="23">
    <location>
        <begin position="194"/>
        <end position="441"/>
    </location>
</feature>
<evidence type="ECO:0000256" key="8">
    <source>
        <dbReference type="ARBA" id="ARBA00022777"/>
    </source>
</evidence>
<dbReference type="Proteomes" id="UP001153269">
    <property type="component" value="Unassembled WGS sequence"/>
</dbReference>
<dbReference type="GO" id="GO:0005524">
    <property type="term" value="F:ATP binding"/>
    <property type="evidence" value="ECO:0007669"/>
    <property type="project" value="UniProtKB-UniRule"/>
</dbReference>
<keyword evidence="6" id="KW-0519">Myristate</keyword>